<evidence type="ECO:0000256" key="1">
    <source>
        <dbReference type="SAM" id="MobiDB-lite"/>
    </source>
</evidence>
<feature type="region of interest" description="Disordered" evidence="1">
    <location>
        <begin position="229"/>
        <end position="296"/>
    </location>
</feature>
<dbReference type="InterPro" id="IPR053847">
    <property type="entry name" value="DUF6928"/>
</dbReference>
<dbReference type="STRING" id="499555.BJL86_0856"/>
<keyword evidence="3" id="KW-1185">Reference proteome</keyword>
<accession>A0A173LM50</accession>
<dbReference type="RefSeq" id="WP_067473476.1">
    <property type="nucleotide sequence ID" value="NZ_CP015961.1"/>
</dbReference>
<proteinExistence type="predicted"/>
<organism evidence="2 3">
    <name type="scientific">Dietzia timorensis</name>
    <dbReference type="NCBI Taxonomy" id="499555"/>
    <lineage>
        <taxon>Bacteria</taxon>
        <taxon>Bacillati</taxon>
        <taxon>Actinomycetota</taxon>
        <taxon>Actinomycetes</taxon>
        <taxon>Mycobacteriales</taxon>
        <taxon>Dietziaceae</taxon>
        <taxon>Dietzia</taxon>
    </lineage>
</organism>
<sequence length="296" mass="32037">MSHHVTTFWHVATESPAQAFTTGLPADPGYPRRLLSKLYPKATISHIGEFPLNRSASAGEGEIYIGSFPGLTVIQTSESDALRPSQIEDKWIAIAGAPNVYSFAFDAESEVSAFAHWEDGKLQRSFSAAANRIVEDEGMPAGFELPFWSGERPQDGVDDPLALPFSPAELLSAAHEAWLGFELSPDGLDVPVLGYATDGRREVRAEHPPAGRAMHLSAEAGHAEIAEEVAASTPDDDAASPYEHDDYERAVSAKEQPVRESARAAAEKAREAGSMAARGARKFARLARDEISKRRK</sequence>
<reference evidence="2 3" key="1">
    <citation type="submission" date="2016-06" db="EMBL/GenBank/DDBJ databases">
        <title>Complete genome sequence of a saline-alkali tolerant type strain Dietzia timorensis ID05-A0528T.</title>
        <authorList>
            <person name="Wu X."/>
        </authorList>
    </citation>
    <scope>NUCLEOTIDE SEQUENCE [LARGE SCALE GENOMIC DNA]</scope>
    <source>
        <strain evidence="2 3">ID05-A0528</strain>
    </source>
</reference>
<feature type="compositionally biased region" description="Basic and acidic residues" evidence="1">
    <location>
        <begin position="286"/>
        <end position="296"/>
    </location>
</feature>
<dbReference type="Proteomes" id="UP000186104">
    <property type="component" value="Chromosome"/>
</dbReference>
<dbReference type="KEGG" id="dtm:BJL86_0856"/>
<protein>
    <submittedName>
        <fullName evidence="2">Uncharacterized protein</fullName>
    </submittedName>
</protein>
<name>A0A173LM50_9ACTN</name>
<dbReference type="Pfam" id="PF21997">
    <property type="entry name" value="DUF6928"/>
    <property type="match status" value="1"/>
</dbReference>
<evidence type="ECO:0000313" key="3">
    <source>
        <dbReference type="Proteomes" id="UP000186104"/>
    </source>
</evidence>
<feature type="compositionally biased region" description="Basic and acidic residues" evidence="1">
    <location>
        <begin position="242"/>
        <end position="271"/>
    </location>
</feature>
<dbReference type="EMBL" id="CP015961">
    <property type="protein sequence ID" value="ANI91650.1"/>
    <property type="molecule type" value="Genomic_DNA"/>
</dbReference>
<gene>
    <name evidence="2" type="ORF">BJL86_0856</name>
</gene>
<evidence type="ECO:0000313" key="2">
    <source>
        <dbReference type="EMBL" id="ANI91650.1"/>
    </source>
</evidence>
<dbReference type="AlphaFoldDB" id="A0A173LM50"/>